<evidence type="ECO:0008006" key="4">
    <source>
        <dbReference type="Google" id="ProtNLM"/>
    </source>
</evidence>
<evidence type="ECO:0000313" key="3">
    <source>
        <dbReference type="Proteomes" id="UP000632828"/>
    </source>
</evidence>
<dbReference type="PROSITE" id="PS50005">
    <property type="entry name" value="TPR"/>
    <property type="match status" value="1"/>
</dbReference>
<dbReference type="InterPro" id="IPR011990">
    <property type="entry name" value="TPR-like_helical_dom_sf"/>
</dbReference>
<accession>A0A8J6QV02</accession>
<gene>
    <name evidence="2" type="ORF">ICT70_10125</name>
</gene>
<dbReference type="Proteomes" id="UP000632828">
    <property type="component" value="Unassembled WGS sequence"/>
</dbReference>
<dbReference type="AlphaFoldDB" id="A0A8J6QV02"/>
<dbReference type="SUPFAM" id="SSF48452">
    <property type="entry name" value="TPR-like"/>
    <property type="match status" value="1"/>
</dbReference>
<proteinExistence type="predicted"/>
<sequence>MDTNNFEDILHQVTESAENGSYQLALTYLSQAGQYSNNPVLQSYRAYCTAGLTADRRKLREALRLCQDSMQRESGNSTHYLLQGRILLLMGDRKNAIKVFQSGLKVAPNPKIIAEIKRIGMRKKSVFEKLDRDHPLNLYLGKLFSRLGLR</sequence>
<keyword evidence="1" id="KW-0802">TPR repeat</keyword>
<protein>
    <recommendedName>
        <fullName evidence="4">Tetratricopeptide repeat protein</fullName>
    </recommendedName>
</protein>
<feature type="repeat" description="TPR" evidence="1">
    <location>
        <begin position="77"/>
        <end position="110"/>
    </location>
</feature>
<dbReference type="Gene3D" id="1.25.40.10">
    <property type="entry name" value="Tetratricopeptide repeat domain"/>
    <property type="match status" value="1"/>
</dbReference>
<evidence type="ECO:0000313" key="2">
    <source>
        <dbReference type="EMBL" id="MBD1401030.1"/>
    </source>
</evidence>
<name>A0A8J6QV02_9BACT</name>
<dbReference type="RefSeq" id="WP_191156201.1">
    <property type="nucleotide sequence ID" value="NZ_JACWUN010000011.1"/>
</dbReference>
<evidence type="ECO:0000256" key="1">
    <source>
        <dbReference type="PROSITE-ProRule" id="PRU00339"/>
    </source>
</evidence>
<dbReference type="EMBL" id="JACWUN010000011">
    <property type="protein sequence ID" value="MBD1401030.1"/>
    <property type="molecule type" value="Genomic_DNA"/>
</dbReference>
<dbReference type="InterPro" id="IPR019734">
    <property type="entry name" value="TPR_rpt"/>
</dbReference>
<keyword evidence="3" id="KW-1185">Reference proteome</keyword>
<comment type="caution">
    <text evidence="2">The sequence shown here is derived from an EMBL/GenBank/DDBJ whole genome shotgun (WGS) entry which is preliminary data.</text>
</comment>
<organism evidence="2 3">
    <name type="scientific">Pelovirga terrestris</name>
    <dbReference type="NCBI Taxonomy" id="2771352"/>
    <lineage>
        <taxon>Bacteria</taxon>
        <taxon>Pseudomonadati</taxon>
        <taxon>Thermodesulfobacteriota</taxon>
        <taxon>Desulfuromonadia</taxon>
        <taxon>Geobacterales</taxon>
        <taxon>Geobacteraceae</taxon>
        <taxon>Pelovirga</taxon>
    </lineage>
</organism>
<reference evidence="2" key="1">
    <citation type="submission" date="2020-09" db="EMBL/GenBank/DDBJ databases">
        <title>Pelobacter alkaliphilus sp. nov., a novel anaerobic arsenate-reducing bacterium from terrestrial mud volcano.</title>
        <authorList>
            <person name="Khomyakova M.A."/>
            <person name="Merkel A.Y."/>
            <person name="Slobodkin A.I."/>
        </authorList>
    </citation>
    <scope>NUCLEOTIDE SEQUENCE</scope>
    <source>
        <strain evidence="2">M08fum</strain>
    </source>
</reference>